<name>A0A255DFN6_9MYCO</name>
<keyword evidence="3" id="KW-1185">Reference proteome</keyword>
<evidence type="ECO:0000313" key="3">
    <source>
        <dbReference type="Proteomes" id="UP000216063"/>
    </source>
</evidence>
<feature type="transmembrane region" description="Helical" evidence="1">
    <location>
        <begin position="14"/>
        <end position="32"/>
    </location>
</feature>
<keyword evidence="1" id="KW-0812">Transmembrane</keyword>
<dbReference type="Proteomes" id="UP000216063">
    <property type="component" value="Unassembled WGS sequence"/>
</dbReference>
<dbReference type="RefSeq" id="WP_094483699.1">
    <property type="nucleotide sequence ID" value="NZ_JACKSC010000440.1"/>
</dbReference>
<keyword evidence="1" id="KW-1133">Transmembrane helix</keyword>
<feature type="transmembrane region" description="Helical" evidence="1">
    <location>
        <begin position="44"/>
        <end position="64"/>
    </location>
</feature>
<comment type="caution">
    <text evidence="2">The sequence shown here is derived from an EMBL/GenBank/DDBJ whole genome shotgun (WGS) entry which is preliminary data.</text>
</comment>
<proteinExistence type="predicted"/>
<evidence type="ECO:0000313" key="2">
    <source>
        <dbReference type="EMBL" id="OYN75762.1"/>
    </source>
</evidence>
<feature type="transmembrane region" description="Helical" evidence="1">
    <location>
        <begin position="70"/>
        <end position="90"/>
    </location>
</feature>
<evidence type="ECO:0000256" key="1">
    <source>
        <dbReference type="SAM" id="Phobius"/>
    </source>
</evidence>
<dbReference type="AlphaFoldDB" id="A0A255DFN6"/>
<protein>
    <submittedName>
        <fullName evidence="2">Uncharacterized protein</fullName>
    </submittedName>
</protein>
<gene>
    <name evidence="2" type="ORF">CG716_24360</name>
</gene>
<dbReference type="OrthoDB" id="4748759at2"/>
<keyword evidence="1" id="KW-0472">Membrane</keyword>
<accession>A0A255DFN6</accession>
<dbReference type="EMBL" id="NOZR01000026">
    <property type="protein sequence ID" value="OYN75762.1"/>
    <property type="molecule type" value="Genomic_DNA"/>
</dbReference>
<reference evidence="2 3" key="1">
    <citation type="submission" date="2017-07" db="EMBL/GenBank/DDBJ databases">
        <title>The new phylogeny of genus Mycobacterium.</title>
        <authorList>
            <person name="Tortoli E."/>
            <person name="Trovato A."/>
            <person name="Cirillo D.M."/>
        </authorList>
    </citation>
    <scope>NUCLEOTIDE SEQUENCE [LARGE SCALE GENOMIC DNA]</scope>
    <source>
        <strain evidence="2 3">ATCC 33027</strain>
    </source>
</reference>
<organism evidence="2 3">
    <name type="scientific">Mycolicibacterium sphagni</name>
    <dbReference type="NCBI Taxonomy" id="1786"/>
    <lineage>
        <taxon>Bacteria</taxon>
        <taxon>Bacillati</taxon>
        <taxon>Actinomycetota</taxon>
        <taxon>Actinomycetes</taxon>
        <taxon>Mycobacteriales</taxon>
        <taxon>Mycobacteriaceae</taxon>
        <taxon>Mycolicibacterium</taxon>
    </lineage>
</organism>
<sequence>MAAHPIVLVDAETATALAQILPVLLLTLAVELRRTRLHRGQSRWRMGAFLAAFGVVETTLVLSIDGAFYPFQWFDIISTVMIMGLMLLIFQLSLAEPPKDHDDNDTEG</sequence>